<dbReference type="RefSeq" id="WP_386727157.1">
    <property type="nucleotide sequence ID" value="NZ_JBHSTP010000001.1"/>
</dbReference>
<protein>
    <submittedName>
        <fullName evidence="2">Aminotransferase class V-fold PLP-dependent enzyme</fullName>
    </submittedName>
</protein>
<feature type="domain" description="Aminotransferase class V" evidence="1">
    <location>
        <begin position="57"/>
        <end position="293"/>
    </location>
</feature>
<dbReference type="GO" id="GO:0008483">
    <property type="term" value="F:transaminase activity"/>
    <property type="evidence" value="ECO:0007669"/>
    <property type="project" value="UniProtKB-KW"/>
</dbReference>
<dbReference type="Gene3D" id="3.90.1150.10">
    <property type="entry name" value="Aspartate Aminotransferase, domain 1"/>
    <property type="match status" value="1"/>
</dbReference>
<dbReference type="SUPFAM" id="SSF53383">
    <property type="entry name" value="PLP-dependent transferases"/>
    <property type="match status" value="1"/>
</dbReference>
<dbReference type="PANTHER" id="PTHR43586">
    <property type="entry name" value="CYSTEINE DESULFURASE"/>
    <property type="match status" value="1"/>
</dbReference>
<accession>A0ABW1VAL2</accession>
<name>A0ABW1VAL2_9MICO</name>
<dbReference type="InterPro" id="IPR015422">
    <property type="entry name" value="PyrdxlP-dep_Trfase_small"/>
</dbReference>
<gene>
    <name evidence="2" type="ORF">ACFQB0_02450</name>
</gene>
<dbReference type="InterPro" id="IPR000192">
    <property type="entry name" value="Aminotrans_V_dom"/>
</dbReference>
<dbReference type="InterPro" id="IPR015421">
    <property type="entry name" value="PyrdxlP-dep_Trfase_major"/>
</dbReference>
<dbReference type="Proteomes" id="UP001596306">
    <property type="component" value="Unassembled WGS sequence"/>
</dbReference>
<keyword evidence="2" id="KW-0032">Aminotransferase</keyword>
<evidence type="ECO:0000313" key="3">
    <source>
        <dbReference type="Proteomes" id="UP001596306"/>
    </source>
</evidence>
<reference evidence="3" key="1">
    <citation type="journal article" date="2019" name="Int. J. Syst. Evol. Microbiol.">
        <title>The Global Catalogue of Microorganisms (GCM) 10K type strain sequencing project: providing services to taxonomists for standard genome sequencing and annotation.</title>
        <authorList>
            <consortium name="The Broad Institute Genomics Platform"/>
            <consortium name="The Broad Institute Genome Sequencing Center for Infectious Disease"/>
            <person name="Wu L."/>
            <person name="Ma J."/>
        </authorList>
    </citation>
    <scope>NUCLEOTIDE SEQUENCE [LARGE SCALE GENOMIC DNA]</scope>
    <source>
        <strain evidence="3">CCUG 43304</strain>
    </source>
</reference>
<dbReference type="InterPro" id="IPR015424">
    <property type="entry name" value="PyrdxlP-dep_Trfase"/>
</dbReference>
<proteinExistence type="predicted"/>
<sequence>MTTIDEFTAGFLDEPGYLDYGRVGPLSAAVVGESKVFGEVLTRARFGSMDSLSEQDRRVRDAIATATGFPAEQIVFQPNTSTGLMHAMFGLTGGVLLSAGEFPSLPIAVSRAQEALHVVQPAWLGTDHGRVTPGRVKEQLGSGIVAVAVSLVDSRTGYLTDLEGIRQVIGDRLLVVDAIQGFGVVDAPLALADVVVSGGQKWCRAGWGTAFMALSERAIDNLTPVFSGFTGTDDAEIWDEVPTPPPSHGARAFRVSTPDAIAEARFAAALEEITSVGVSTIQTAIAGNVSRVIDLADEFAIPVSSSRDERERAGLVVLEPPVEQLTLLRASLFNHGVTTTSRLGTVRLSVHAAFADDTAEMLRAAFTSYSTAASYGARALGI</sequence>
<comment type="caution">
    <text evidence="2">The sequence shown here is derived from an EMBL/GenBank/DDBJ whole genome shotgun (WGS) entry which is preliminary data.</text>
</comment>
<keyword evidence="2" id="KW-0808">Transferase</keyword>
<dbReference type="EMBL" id="JBHSTP010000001">
    <property type="protein sequence ID" value="MFC6354974.1"/>
    <property type="molecule type" value="Genomic_DNA"/>
</dbReference>
<dbReference type="Pfam" id="PF00266">
    <property type="entry name" value="Aminotran_5"/>
    <property type="match status" value="1"/>
</dbReference>
<evidence type="ECO:0000259" key="1">
    <source>
        <dbReference type="Pfam" id="PF00266"/>
    </source>
</evidence>
<dbReference type="PANTHER" id="PTHR43586:SF15">
    <property type="entry name" value="BLR3095 PROTEIN"/>
    <property type="match status" value="1"/>
</dbReference>
<organism evidence="2 3">
    <name type="scientific">Luethyella okanaganae</name>
    <dbReference type="NCBI Taxonomy" id="69372"/>
    <lineage>
        <taxon>Bacteria</taxon>
        <taxon>Bacillati</taxon>
        <taxon>Actinomycetota</taxon>
        <taxon>Actinomycetes</taxon>
        <taxon>Micrococcales</taxon>
        <taxon>Microbacteriaceae</taxon>
        <taxon>Luethyella</taxon>
    </lineage>
</organism>
<keyword evidence="3" id="KW-1185">Reference proteome</keyword>
<evidence type="ECO:0000313" key="2">
    <source>
        <dbReference type="EMBL" id="MFC6354974.1"/>
    </source>
</evidence>
<dbReference type="Gene3D" id="3.40.640.10">
    <property type="entry name" value="Type I PLP-dependent aspartate aminotransferase-like (Major domain)"/>
    <property type="match status" value="1"/>
</dbReference>